<keyword evidence="3" id="KW-1185">Reference proteome</keyword>
<evidence type="ECO:0000256" key="1">
    <source>
        <dbReference type="SAM" id="MobiDB-lite"/>
    </source>
</evidence>
<comment type="caution">
    <text evidence="2">The sequence shown here is derived from an EMBL/GenBank/DDBJ whole genome shotgun (WGS) entry which is preliminary data.</text>
</comment>
<protein>
    <submittedName>
        <fullName evidence="2">Uncharacterized protein</fullName>
    </submittedName>
</protein>
<evidence type="ECO:0000313" key="3">
    <source>
        <dbReference type="Proteomes" id="UP001194746"/>
    </source>
</evidence>
<dbReference type="Proteomes" id="UP001194746">
    <property type="component" value="Unassembled WGS sequence"/>
</dbReference>
<sequence>MITLLSTLIDVMTIAPELIQLPRRVLPRLSRPRMSVPLDTHSAAGRLAVISHGKLKQEALSQTPNLRRCLGHHGVFLQCTQTAQDRVPPRRTSSSSSGDVDTGMDSMKDQSGGLPIRFQISRAIKAMTQRSQTSVPTNYTIPPPLSKTGLVFRTRQCASKIFLGRSRKPEQSHLPSKKTVVHIMHED</sequence>
<dbReference type="EMBL" id="VCAU01000083">
    <property type="protein sequence ID" value="KAF9886105.1"/>
    <property type="molecule type" value="Genomic_DNA"/>
</dbReference>
<feature type="compositionally biased region" description="Low complexity" evidence="1">
    <location>
        <begin position="90"/>
        <end position="105"/>
    </location>
</feature>
<feature type="region of interest" description="Disordered" evidence="1">
    <location>
        <begin position="82"/>
        <end position="112"/>
    </location>
</feature>
<dbReference type="AlphaFoldDB" id="A0AAD4GR27"/>
<reference evidence="2" key="2">
    <citation type="submission" date="2020-02" db="EMBL/GenBank/DDBJ databases">
        <authorList>
            <person name="Gilchrist C.L.M."/>
            <person name="Chooi Y.-H."/>
        </authorList>
    </citation>
    <scope>NUCLEOTIDE SEQUENCE</scope>
    <source>
        <strain evidence="2">MST-FP2251</strain>
    </source>
</reference>
<reference evidence="2" key="1">
    <citation type="journal article" date="2019" name="Beilstein J. Org. Chem.">
        <title>Nanangenines: drimane sesquiterpenoids as the dominant metabolite cohort of a novel Australian fungus, Aspergillus nanangensis.</title>
        <authorList>
            <person name="Lacey H.J."/>
            <person name="Gilchrist C.L.M."/>
            <person name="Crombie A."/>
            <person name="Kalaitzis J.A."/>
            <person name="Vuong D."/>
            <person name="Rutledge P.J."/>
            <person name="Turner P."/>
            <person name="Pitt J.I."/>
            <person name="Lacey E."/>
            <person name="Chooi Y.H."/>
            <person name="Piggott A.M."/>
        </authorList>
    </citation>
    <scope>NUCLEOTIDE SEQUENCE</scope>
    <source>
        <strain evidence="2">MST-FP2251</strain>
    </source>
</reference>
<organism evidence="2 3">
    <name type="scientific">Aspergillus nanangensis</name>
    <dbReference type="NCBI Taxonomy" id="2582783"/>
    <lineage>
        <taxon>Eukaryota</taxon>
        <taxon>Fungi</taxon>
        <taxon>Dikarya</taxon>
        <taxon>Ascomycota</taxon>
        <taxon>Pezizomycotina</taxon>
        <taxon>Eurotiomycetes</taxon>
        <taxon>Eurotiomycetidae</taxon>
        <taxon>Eurotiales</taxon>
        <taxon>Aspergillaceae</taxon>
        <taxon>Aspergillus</taxon>
        <taxon>Aspergillus subgen. Circumdati</taxon>
    </lineage>
</organism>
<name>A0AAD4GR27_ASPNN</name>
<feature type="region of interest" description="Disordered" evidence="1">
    <location>
        <begin position="167"/>
        <end position="187"/>
    </location>
</feature>
<accession>A0AAD4GR27</accession>
<proteinExistence type="predicted"/>
<gene>
    <name evidence="2" type="ORF">FE257_012040</name>
</gene>
<evidence type="ECO:0000313" key="2">
    <source>
        <dbReference type="EMBL" id="KAF9886105.1"/>
    </source>
</evidence>